<dbReference type="NCBIfam" id="TIGR03461">
    <property type="entry name" value="pabC_Proteo"/>
    <property type="match status" value="1"/>
</dbReference>
<evidence type="ECO:0000256" key="12">
    <source>
        <dbReference type="NCBIfam" id="TIGR03461"/>
    </source>
</evidence>
<comment type="caution">
    <text evidence="13">The sequence shown here is derived from an EMBL/GenBank/DDBJ whole genome shotgun (WGS) entry which is preliminary data.</text>
</comment>
<evidence type="ECO:0000256" key="8">
    <source>
        <dbReference type="ARBA" id="ARBA00035676"/>
    </source>
</evidence>
<comment type="cofactor">
    <cofactor evidence="1">
        <name>pyridoxal 5'-phosphate</name>
        <dbReference type="ChEBI" id="CHEBI:597326"/>
    </cofactor>
</comment>
<dbReference type="InterPro" id="IPR043132">
    <property type="entry name" value="BCAT-like_C"/>
</dbReference>
<evidence type="ECO:0000256" key="10">
    <source>
        <dbReference type="ARBA" id="ARBA00054027"/>
    </source>
</evidence>
<keyword evidence="5" id="KW-0289">Folate biosynthesis</keyword>
<dbReference type="GO" id="GO:0046656">
    <property type="term" value="P:folic acid biosynthetic process"/>
    <property type="evidence" value="ECO:0007669"/>
    <property type="project" value="UniProtKB-KW"/>
</dbReference>
<comment type="subunit">
    <text evidence="3">Homodimer.</text>
</comment>
<evidence type="ECO:0000256" key="3">
    <source>
        <dbReference type="ARBA" id="ARBA00011738"/>
    </source>
</evidence>
<evidence type="ECO:0000313" key="14">
    <source>
        <dbReference type="Proteomes" id="UP000077857"/>
    </source>
</evidence>
<evidence type="ECO:0000256" key="7">
    <source>
        <dbReference type="ARBA" id="ARBA00035633"/>
    </source>
</evidence>
<comment type="function">
    <text evidence="10">Involved in the biosynthesis of p-aminobenzoate (PABA), a precursor of tetrahydrofolate. Converts 4-amino-4-deoxychorismate into 4-aminobenzoate (PABA) and pyruvate.</text>
</comment>
<comment type="similarity">
    <text evidence="2">Belongs to the class-IV pyridoxal-phosphate-dependent aminotransferase family.</text>
</comment>
<dbReference type="AlphaFoldDB" id="A0A177NP29"/>
<evidence type="ECO:0000256" key="6">
    <source>
        <dbReference type="ARBA" id="ARBA00023239"/>
    </source>
</evidence>
<dbReference type="PANTHER" id="PTHR42743">
    <property type="entry name" value="AMINO-ACID AMINOTRANSFERASE"/>
    <property type="match status" value="1"/>
</dbReference>
<dbReference type="EMBL" id="LUUJ01000044">
    <property type="protein sequence ID" value="OAI19838.1"/>
    <property type="molecule type" value="Genomic_DNA"/>
</dbReference>
<dbReference type="InterPro" id="IPR043131">
    <property type="entry name" value="BCAT-like_N"/>
</dbReference>
<comment type="pathway">
    <text evidence="7">Cofactor biosynthesis; tetrahydrofolate biosynthesis; 4-aminobenzoate from chorismate: step 2/2.</text>
</comment>
<dbReference type="InterPro" id="IPR050571">
    <property type="entry name" value="Class-IV_PLP-Dep_Aminotrnsfr"/>
</dbReference>
<dbReference type="InterPro" id="IPR001544">
    <property type="entry name" value="Aminotrans_IV"/>
</dbReference>
<accession>A0A177NP29</accession>
<dbReference type="EC" id="4.1.3.38" evidence="8 12"/>
<comment type="catalytic activity">
    <reaction evidence="9">
        <text>4-amino-4-deoxychorismate = 4-aminobenzoate + pyruvate + H(+)</text>
        <dbReference type="Rhea" id="RHEA:16201"/>
        <dbReference type="ChEBI" id="CHEBI:15361"/>
        <dbReference type="ChEBI" id="CHEBI:15378"/>
        <dbReference type="ChEBI" id="CHEBI:17836"/>
        <dbReference type="ChEBI" id="CHEBI:58406"/>
        <dbReference type="EC" id="4.1.3.38"/>
    </reaction>
</comment>
<reference evidence="13 14" key="1">
    <citation type="submission" date="2016-03" db="EMBL/GenBank/DDBJ databases">
        <authorList>
            <person name="Ploux O."/>
        </authorList>
    </citation>
    <scope>NUCLEOTIDE SEQUENCE [LARGE SCALE GENOMIC DNA]</scope>
    <source>
        <strain evidence="13 14">R-45378</strain>
    </source>
</reference>
<dbReference type="Gene3D" id="3.20.10.10">
    <property type="entry name" value="D-amino Acid Aminotransferase, subunit A, domain 2"/>
    <property type="match status" value="1"/>
</dbReference>
<keyword evidence="4" id="KW-0663">Pyridoxal phosphate</keyword>
<gene>
    <name evidence="13" type="ORF">A1507_05640</name>
</gene>
<dbReference type="Pfam" id="PF01063">
    <property type="entry name" value="Aminotran_4"/>
    <property type="match status" value="1"/>
</dbReference>
<evidence type="ECO:0000256" key="4">
    <source>
        <dbReference type="ARBA" id="ARBA00022898"/>
    </source>
</evidence>
<sequence length="279" mass="31232">MFLLNGEPGHYVDVADRGFQYGDGLFETIEVLNGRPLFLDRHLKRLAHGCRRLLIPMPQSELLAAEARQLALQSDRGVLKIIVTRGSGGRGYRQPEPIQPTRLLGLHPYPDYPENFQSQGIRARFCWQRLSINSALAGIKHLNRLEQILARAEWRDDDIQEGLMLDTEERVVEGVMSNLFAVKAGQLYTPSLAGCGVAGIIRELVIGFARDIGLPVYEIPLDQVEVLAADELFVTNSVIGIWPVRRLEQRVLEVGPSTRRLQSLLNQARMAEAQPCFAA</sequence>
<dbReference type="CDD" id="cd01559">
    <property type="entry name" value="ADCL_like"/>
    <property type="match status" value="1"/>
</dbReference>
<keyword evidence="6 13" id="KW-0456">Lyase</keyword>
<dbReference type="GO" id="GO:0008153">
    <property type="term" value="P:4-aminobenzoate biosynthetic process"/>
    <property type="evidence" value="ECO:0007669"/>
    <property type="project" value="UniProtKB-UniRule"/>
</dbReference>
<evidence type="ECO:0000256" key="9">
    <source>
        <dbReference type="ARBA" id="ARBA00049529"/>
    </source>
</evidence>
<evidence type="ECO:0000256" key="1">
    <source>
        <dbReference type="ARBA" id="ARBA00001933"/>
    </source>
</evidence>
<evidence type="ECO:0000256" key="5">
    <source>
        <dbReference type="ARBA" id="ARBA00022909"/>
    </source>
</evidence>
<proteinExistence type="inferred from homology"/>
<dbReference type="GO" id="GO:0005829">
    <property type="term" value="C:cytosol"/>
    <property type="evidence" value="ECO:0007669"/>
    <property type="project" value="TreeGrafter"/>
</dbReference>
<dbReference type="RefSeq" id="WP_064039263.1">
    <property type="nucleotide sequence ID" value="NZ_LUUJ01000044.1"/>
</dbReference>
<dbReference type="SUPFAM" id="SSF56752">
    <property type="entry name" value="D-aminoacid aminotransferase-like PLP-dependent enzymes"/>
    <property type="match status" value="1"/>
</dbReference>
<dbReference type="NCBIfam" id="NF004761">
    <property type="entry name" value="PRK06092.1"/>
    <property type="match status" value="1"/>
</dbReference>
<name>A0A177NP29_9GAMM</name>
<evidence type="ECO:0000313" key="13">
    <source>
        <dbReference type="EMBL" id="OAI19838.1"/>
    </source>
</evidence>
<organism evidence="13 14">
    <name type="scientific">Methylomonas koyamae</name>
    <dbReference type="NCBI Taxonomy" id="702114"/>
    <lineage>
        <taxon>Bacteria</taxon>
        <taxon>Pseudomonadati</taxon>
        <taxon>Pseudomonadota</taxon>
        <taxon>Gammaproteobacteria</taxon>
        <taxon>Methylococcales</taxon>
        <taxon>Methylococcaceae</taxon>
        <taxon>Methylomonas</taxon>
    </lineage>
</organism>
<dbReference type="Proteomes" id="UP000077857">
    <property type="component" value="Unassembled WGS sequence"/>
</dbReference>
<dbReference type="FunFam" id="3.20.10.10:FF:000002">
    <property type="entry name" value="D-alanine aminotransferase"/>
    <property type="match status" value="1"/>
</dbReference>
<dbReference type="Gene3D" id="3.30.470.10">
    <property type="match status" value="1"/>
</dbReference>
<dbReference type="GO" id="GO:0030170">
    <property type="term" value="F:pyridoxal phosphate binding"/>
    <property type="evidence" value="ECO:0007669"/>
    <property type="project" value="InterPro"/>
</dbReference>
<dbReference type="InterPro" id="IPR036038">
    <property type="entry name" value="Aminotransferase-like"/>
</dbReference>
<dbReference type="InterPro" id="IPR017824">
    <property type="entry name" value="Aminodeoxychorismate_lyase_IV"/>
</dbReference>
<dbReference type="PANTHER" id="PTHR42743:SF2">
    <property type="entry name" value="AMINODEOXYCHORISMATE LYASE"/>
    <property type="match status" value="1"/>
</dbReference>
<dbReference type="OrthoDB" id="9805628at2"/>
<protein>
    <recommendedName>
        <fullName evidence="11 12">Aminodeoxychorismate lyase</fullName>
        <ecNumber evidence="8 12">4.1.3.38</ecNumber>
    </recommendedName>
</protein>
<evidence type="ECO:0000256" key="11">
    <source>
        <dbReference type="ARBA" id="ARBA00069174"/>
    </source>
</evidence>
<evidence type="ECO:0000256" key="2">
    <source>
        <dbReference type="ARBA" id="ARBA00009320"/>
    </source>
</evidence>
<dbReference type="GO" id="GO:0008696">
    <property type="term" value="F:4-amino-4-deoxychorismate lyase activity"/>
    <property type="evidence" value="ECO:0007669"/>
    <property type="project" value="UniProtKB-UniRule"/>
</dbReference>